<dbReference type="GO" id="GO:0004497">
    <property type="term" value="F:monooxygenase activity"/>
    <property type="evidence" value="ECO:0007669"/>
    <property type="project" value="UniProtKB-KW"/>
</dbReference>
<reference evidence="13 14" key="1">
    <citation type="journal article" date="2014" name="Curr. Biol.">
        <title>The genome of the clonal raider ant Cerapachys biroi.</title>
        <authorList>
            <person name="Oxley P.R."/>
            <person name="Ji L."/>
            <person name="Fetter-Pruneda I."/>
            <person name="McKenzie S.K."/>
            <person name="Li C."/>
            <person name="Hu H."/>
            <person name="Zhang G."/>
            <person name="Kronauer D.J."/>
        </authorList>
    </citation>
    <scope>NUCLEOTIDE SEQUENCE [LARGE SCALE GENOMIC DNA]</scope>
</reference>
<dbReference type="EMBL" id="KK107432">
    <property type="protein sequence ID" value="EZA50883.1"/>
    <property type="molecule type" value="Genomic_DNA"/>
</dbReference>
<evidence type="ECO:0000256" key="7">
    <source>
        <dbReference type="ARBA" id="ARBA00022723"/>
    </source>
</evidence>
<evidence type="ECO:0000256" key="3">
    <source>
        <dbReference type="ARBA" id="ARBA00004174"/>
    </source>
</evidence>
<dbReference type="InterPro" id="IPR050479">
    <property type="entry name" value="CYP11_CYP27_families"/>
</dbReference>
<gene>
    <name evidence="13" type="ORF">X777_10852</name>
</gene>
<dbReference type="PANTHER" id="PTHR24279:SF120">
    <property type="entry name" value="CYTOCHROME P450"/>
    <property type="match status" value="1"/>
</dbReference>
<evidence type="ECO:0000256" key="9">
    <source>
        <dbReference type="ARBA" id="ARBA00023004"/>
    </source>
</evidence>
<dbReference type="GO" id="GO:0005506">
    <property type="term" value="F:iron ion binding"/>
    <property type="evidence" value="ECO:0007669"/>
    <property type="project" value="InterPro"/>
</dbReference>
<dbReference type="InterPro" id="IPR036396">
    <property type="entry name" value="Cyt_P450_sf"/>
</dbReference>
<keyword evidence="14" id="KW-1185">Reference proteome</keyword>
<dbReference type="SUPFAM" id="SSF48264">
    <property type="entry name" value="Cytochrome P450"/>
    <property type="match status" value="1"/>
</dbReference>
<dbReference type="GO" id="GO:0020037">
    <property type="term" value="F:heme binding"/>
    <property type="evidence" value="ECO:0007669"/>
    <property type="project" value="InterPro"/>
</dbReference>
<proteinExistence type="inferred from homology"/>
<dbReference type="AlphaFoldDB" id="A0A026W4E1"/>
<dbReference type="PRINTS" id="PR00465">
    <property type="entry name" value="EP450IV"/>
</dbReference>
<comment type="similarity">
    <text evidence="5 12">Belongs to the cytochrome P450 family.</text>
</comment>
<protein>
    <submittedName>
        <fullName evidence="13">Putative cytochrome P450 49a1</fullName>
    </submittedName>
</protein>
<keyword evidence="9 11" id="KW-0408">Iron</keyword>
<evidence type="ECO:0000256" key="8">
    <source>
        <dbReference type="ARBA" id="ARBA00023002"/>
    </source>
</evidence>
<evidence type="ECO:0000256" key="6">
    <source>
        <dbReference type="ARBA" id="ARBA00022617"/>
    </source>
</evidence>
<evidence type="ECO:0000256" key="11">
    <source>
        <dbReference type="PIRSR" id="PIRSR602403-1"/>
    </source>
</evidence>
<sequence length="468" mass="54271">MSSKAMPLLETANSEIAPESFGEIPAAKVVPRTTYVDKTPLPFEEIPGPAILKLWEKYWRYVPLLGTQLFCSLLISRLGSQGRLSWNRNITPIKYLFNEYGCVVRINGPLVNDIVMIHRPEHIAEVFKQESKSPVRSGIDILQHYRLNHHKYRFAGPFSLQGSEWLKKRKKVPQPLHETISNHVGKLDMICDELINRIRNIRNRQDEVCVSKYVWNEYIFIPFFLNIFNNMDYNIYSLLDKRDEYMLQPNTINVKCFLITTQNKLQTSSQEERSVNEEKSSPLLEKMMLQRIHSDDISTLLMDMMILGVQAIVNCEAFLLYFLAKNPRVQRLLYDEAISVSSKTGSALTTESLEDMPYLKACVKESLRLRPAFPYLTRLLSSPITLHGYTIPKGTFVIMANEIMSQREELFEDPEKYRPERWLNQNEHVHQEYSYLPFGGGVRSCLGKDLAEIQMMLLTAKVNEFCIQ</sequence>
<dbReference type="InterPro" id="IPR017972">
    <property type="entry name" value="Cyt_P450_CS"/>
</dbReference>
<comment type="cofactor">
    <cofactor evidence="1 11">
        <name>heme</name>
        <dbReference type="ChEBI" id="CHEBI:30413"/>
    </cofactor>
</comment>
<accession>A0A026W4E1</accession>
<dbReference type="STRING" id="2015173.A0A026W4E1"/>
<evidence type="ECO:0000256" key="5">
    <source>
        <dbReference type="ARBA" id="ARBA00010617"/>
    </source>
</evidence>
<dbReference type="GO" id="GO:0005789">
    <property type="term" value="C:endoplasmic reticulum membrane"/>
    <property type="evidence" value="ECO:0007669"/>
    <property type="project" value="UniProtKB-SubCell"/>
</dbReference>
<feature type="binding site" description="axial binding residue" evidence="11">
    <location>
        <position position="445"/>
    </location>
    <ligand>
        <name>heme</name>
        <dbReference type="ChEBI" id="CHEBI:30413"/>
    </ligand>
    <ligandPart>
        <name>Fe</name>
        <dbReference type="ChEBI" id="CHEBI:18248"/>
    </ligandPart>
</feature>
<evidence type="ECO:0000313" key="14">
    <source>
        <dbReference type="Proteomes" id="UP000053097"/>
    </source>
</evidence>
<dbReference type="InterPro" id="IPR001128">
    <property type="entry name" value="Cyt_P450"/>
</dbReference>
<evidence type="ECO:0000313" key="13">
    <source>
        <dbReference type="EMBL" id="EZA50883.1"/>
    </source>
</evidence>
<evidence type="ECO:0000256" key="4">
    <source>
        <dbReference type="ARBA" id="ARBA00004406"/>
    </source>
</evidence>
<dbReference type="PRINTS" id="PR00385">
    <property type="entry name" value="P450"/>
</dbReference>
<dbReference type="Pfam" id="PF00067">
    <property type="entry name" value="p450"/>
    <property type="match status" value="1"/>
</dbReference>
<keyword evidence="6 11" id="KW-0349">Heme</keyword>
<dbReference type="PANTHER" id="PTHR24279">
    <property type="entry name" value="CYTOCHROME P450"/>
    <property type="match status" value="1"/>
</dbReference>
<evidence type="ECO:0000256" key="12">
    <source>
        <dbReference type="RuleBase" id="RU000461"/>
    </source>
</evidence>
<keyword evidence="7 11" id="KW-0479">Metal-binding</keyword>
<organism evidence="13 14">
    <name type="scientific">Ooceraea biroi</name>
    <name type="common">Clonal raider ant</name>
    <name type="synonym">Cerapachys biroi</name>
    <dbReference type="NCBI Taxonomy" id="2015173"/>
    <lineage>
        <taxon>Eukaryota</taxon>
        <taxon>Metazoa</taxon>
        <taxon>Ecdysozoa</taxon>
        <taxon>Arthropoda</taxon>
        <taxon>Hexapoda</taxon>
        <taxon>Insecta</taxon>
        <taxon>Pterygota</taxon>
        <taxon>Neoptera</taxon>
        <taxon>Endopterygota</taxon>
        <taxon>Hymenoptera</taxon>
        <taxon>Apocrita</taxon>
        <taxon>Aculeata</taxon>
        <taxon>Formicoidea</taxon>
        <taxon>Formicidae</taxon>
        <taxon>Dorylinae</taxon>
        <taxon>Ooceraea</taxon>
    </lineage>
</organism>
<dbReference type="Gene3D" id="1.10.630.10">
    <property type="entry name" value="Cytochrome P450"/>
    <property type="match status" value="1"/>
</dbReference>
<dbReference type="Proteomes" id="UP000053097">
    <property type="component" value="Unassembled WGS sequence"/>
</dbReference>
<dbReference type="PROSITE" id="PS00086">
    <property type="entry name" value="CYTOCHROME_P450"/>
    <property type="match status" value="1"/>
</dbReference>
<keyword evidence="8 12" id="KW-0560">Oxidoreductase</keyword>
<name>A0A026W4E1_OOCBI</name>
<evidence type="ECO:0000256" key="2">
    <source>
        <dbReference type="ARBA" id="ARBA00003690"/>
    </source>
</evidence>
<dbReference type="OMA" id="FQVWRFF"/>
<comment type="subcellular location">
    <subcellularLocation>
        <location evidence="4">Endoplasmic reticulum membrane</location>
        <topology evidence="4">Peripheral membrane protein</topology>
    </subcellularLocation>
    <subcellularLocation>
        <location evidence="3">Microsome membrane</location>
        <topology evidence="3">Peripheral membrane protein</topology>
    </subcellularLocation>
</comment>
<keyword evidence="10 12" id="KW-0503">Monooxygenase</keyword>
<comment type="function">
    <text evidence="2">May be involved in the metabolism of insect hormones and in the breakdown of synthetic insecticides.</text>
</comment>
<dbReference type="GO" id="GO:0016705">
    <property type="term" value="F:oxidoreductase activity, acting on paired donors, with incorporation or reduction of molecular oxygen"/>
    <property type="evidence" value="ECO:0007669"/>
    <property type="project" value="InterPro"/>
</dbReference>
<dbReference type="InterPro" id="IPR002403">
    <property type="entry name" value="Cyt_P450_E_grp-IV"/>
</dbReference>
<evidence type="ECO:0000256" key="1">
    <source>
        <dbReference type="ARBA" id="ARBA00001971"/>
    </source>
</evidence>
<dbReference type="OrthoDB" id="3945418at2759"/>
<evidence type="ECO:0000256" key="10">
    <source>
        <dbReference type="ARBA" id="ARBA00023033"/>
    </source>
</evidence>